<proteinExistence type="predicted"/>
<keyword evidence="3" id="KW-1185">Reference proteome</keyword>
<dbReference type="Proteomes" id="UP000612808">
    <property type="component" value="Unassembled WGS sequence"/>
</dbReference>
<dbReference type="PROSITE" id="PS51257">
    <property type="entry name" value="PROKAR_LIPOPROTEIN"/>
    <property type="match status" value="1"/>
</dbReference>
<dbReference type="RefSeq" id="WP_203662745.1">
    <property type="nucleotide sequence ID" value="NZ_BAAAZM010000004.1"/>
</dbReference>
<evidence type="ECO:0000313" key="3">
    <source>
        <dbReference type="Proteomes" id="UP000612808"/>
    </source>
</evidence>
<organism evidence="2 3">
    <name type="scientific">Actinocatenispora rupis</name>
    <dbReference type="NCBI Taxonomy" id="519421"/>
    <lineage>
        <taxon>Bacteria</taxon>
        <taxon>Bacillati</taxon>
        <taxon>Actinomycetota</taxon>
        <taxon>Actinomycetes</taxon>
        <taxon>Micromonosporales</taxon>
        <taxon>Micromonosporaceae</taxon>
        <taxon>Actinocatenispora</taxon>
    </lineage>
</organism>
<evidence type="ECO:0008006" key="4">
    <source>
        <dbReference type="Google" id="ProtNLM"/>
    </source>
</evidence>
<dbReference type="EMBL" id="BOMB01000033">
    <property type="protein sequence ID" value="GID14803.1"/>
    <property type="molecule type" value="Genomic_DNA"/>
</dbReference>
<name>A0A8J3JF54_9ACTN</name>
<protein>
    <recommendedName>
        <fullName evidence="4">Ig-like domain-containing protein</fullName>
    </recommendedName>
</protein>
<dbReference type="AlphaFoldDB" id="A0A8J3JF54"/>
<evidence type="ECO:0000256" key="1">
    <source>
        <dbReference type="SAM" id="MobiDB-lite"/>
    </source>
</evidence>
<reference evidence="2" key="1">
    <citation type="submission" date="2021-01" db="EMBL/GenBank/DDBJ databases">
        <title>Whole genome shotgun sequence of Actinocatenispora rupis NBRC 107355.</title>
        <authorList>
            <person name="Komaki H."/>
            <person name="Tamura T."/>
        </authorList>
    </citation>
    <scope>NUCLEOTIDE SEQUENCE</scope>
    <source>
        <strain evidence="2">NBRC 107355</strain>
    </source>
</reference>
<accession>A0A8J3JF54</accession>
<sequence length="153" mass="16324">MRSLSRLAFPLAAASVAVVLTGCGVAGRALGGHDDTSDEPSPTPSPAYTYNSDATGEVVGTNCRYDANAQQFRYDLSIQNASPDHSFKYSVRVDFSGGDSEWSDDSFGSQYQEVTVAPAKDRKLTVTQGYALPTDRKSYYGCQVASATKSLAD</sequence>
<comment type="caution">
    <text evidence="2">The sequence shown here is derived from an EMBL/GenBank/DDBJ whole genome shotgun (WGS) entry which is preliminary data.</text>
</comment>
<gene>
    <name evidence="2" type="ORF">Aru02nite_56920</name>
</gene>
<evidence type="ECO:0000313" key="2">
    <source>
        <dbReference type="EMBL" id="GID14803.1"/>
    </source>
</evidence>
<feature type="region of interest" description="Disordered" evidence="1">
    <location>
        <begin position="31"/>
        <end position="51"/>
    </location>
</feature>